<keyword evidence="7" id="KW-1185">Reference proteome</keyword>
<dbReference type="SUPFAM" id="SSF52374">
    <property type="entry name" value="Nucleotidylyl transferase"/>
    <property type="match status" value="1"/>
</dbReference>
<dbReference type="Gene3D" id="3.40.50.620">
    <property type="entry name" value="HUPs"/>
    <property type="match status" value="1"/>
</dbReference>
<keyword evidence="5" id="KW-0030">Aminoacyl-tRNA synthetase</keyword>
<organism evidence="6 7">
    <name type="scientific">Peribacillus deserti</name>
    <dbReference type="NCBI Taxonomy" id="673318"/>
    <lineage>
        <taxon>Bacteria</taxon>
        <taxon>Bacillati</taxon>
        <taxon>Bacillota</taxon>
        <taxon>Bacilli</taxon>
        <taxon>Bacillales</taxon>
        <taxon>Bacillaceae</taxon>
        <taxon>Peribacillus</taxon>
    </lineage>
</organism>
<evidence type="ECO:0000256" key="2">
    <source>
        <dbReference type="ARBA" id="ARBA00022741"/>
    </source>
</evidence>
<evidence type="ECO:0000256" key="3">
    <source>
        <dbReference type="ARBA" id="ARBA00022840"/>
    </source>
</evidence>
<dbReference type="InterPro" id="IPR002305">
    <property type="entry name" value="aa-tRNA-synth_Ic"/>
</dbReference>
<dbReference type="Pfam" id="PF00579">
    <property type="entry name" value="tRNA-synt_1b"/>
    <property type="match status" value="1"/>
</dbReference>
<keyword evidence="2" id="KW-0547">Nucleotide-binding</keyword>
<evidence type="ECO:0000256" key="5">
    <source>
        <dbReference type="ARBA" id="ARBA00023146"/>
    </source>
</evidence>
<evidence type="ECO:0000313" key="7">
    <source>
        <dbReference type="Proteomes" id="UP000823486"/>
    </source>
</evidence>
<dbReference type="EMBL" id="JAFBFI010000002">
    <property type="protein sequence ID" value="MBM7691057.1"/>
    <property type="molecule type" value="Genomic_DNA"/>
</dbReference>
<evidence type="ECO:0000256" key="1">
    <source>
        <dbReference type="ARBA" id="ARBA00022598"/>
    </source>
</evidence>
<keyword evidence="3" id="KW-0067">ATP-binding</keyword>
<dbReference type="Proteomes" id="UP000823486">
    <property type="component" value="Unassembled WGS sequence"/>
</dbReference>
<gene>
    <name evidence="6" type="ORF">JOC77_000462</name>
</gene>
<sequence>MTKVELYYNSSWLSSLNFEQIIHLAGKITVARLMERNDFSERYTAGKPLSLHEFFTP</sequence>
<protein>
    <submittedName>
        <fullName evidence="6">Tyrosyl-tRNA synthetase</fullName>
    </submittedName>
</protein>
<keyword evidence="1" id="KW-0436">Ligase</keyword>
<accession>A0ABS2QD26</accession>
<keyword evidence="4" id="KW-0648">Protein biosynthesis</keyword>
<proteinExistence type="predicted"/>
<evidence type="ECO:0000256" key="4">
    <source>
        <dbReference type="ARBA" id="ARBA00022917"/>
    </source>
</evidence>
<evidence type="ECO:0000313" key="6">
    <source>
        <dbReference type="EMBL" id="MBM7691057.1"/>
    </source>
</evidence>
<comment type="caution">
    <text evidence="6">The sequence shown here is derived from an EMBL/GenBank/DDBJ whole genome shotgun (WGS) entry which is preliminary data.</text>
</comment>
<reference evidence="6 7" key="1">
    <citation type="submission" date="2021-01" db="EMBL/GenBank/DDBJ databases">
        <title>Genomic Encyclopedia of Type Strains, Phase IV (KMG-IV): sequencing the most valuable type-strain genomes for metagenomic binning, comparative biology and taxonomic classification.</title>
        <authorList>
            <person name="Goeker M."/>
        </authorList>
    </citation>
    <scope>NUCLEOTIDE SEQUENCE [LARGE SCALE GENOMIC DNA]</scope>
    <source>
        <strain evidence="6 7">DSM 105482</strain>
    </source>
</reference>
<name>A0ABS2QD26_9BACI</name>
<dbReference type="InterPro" id="IPR014729">
    <property type="entry name" value="Rossmann-like_a/b/a_fold"/>
</dbReference>